<proteinExistence type="predicted"/>
<dbReference type="EMBL" id="JAIULA010000016">
    <property type="protein sequence ID" value="MCP0887322.1"/>
    <property type="molecule type" value="Genomic_DNA"/>
</dbReference>
<dbReference type="InterPro" id="IPR007563">
    <property type="entry name" value="DUF554"/>
</dbReference>
<evidence type="ECO:0000313" key="3">
    <source>
        <dbReference type="Proteomes" id="UP001139006"/>
    </source>
</evidence>
<reference evidence="2 3" key="1">
    <citation type="journal article" date="2023" name="Int. J. Syst. Evol. Microbiol.">
        <title>Ligilactobacillus ubinensis sp. nov., a novel species isolated from the wild ferment of a durian fruit (Durio zibethinus).</title>
        <authorList>
            <person name="Heng Y.C."/>
            <person name="Menon N."/>
            <person name="Chen B."/>
            <person name="Loo B.Z.L."/>
            <person name="Wong G.W.J."/>
            <person name="Lim A.C.H."/>
            <person name="Silvaraju S."/>
            <person name="Kittelmann S."/>
        </authorList>
    </citation>
    <scope>NUCLEOTIDE SEQUENCE [LARGE SCALE GENOMIC DNA]</scope>
    <source>
        <strain evidence="2 3">WILCCON 0076</strain>
    </source>
</reference>
<dbReference type="AlphaFoldDB" id="A0A9X2JLS9"/>
<accession>A0A9X2JLS9</accession>
<keyword evidence="1" id="KW-1133">Transmembrane helix</keyword>
<feature type="transmembrane region" description="Helical" evidence="1">
    <location>
        <begin position="152"/>
        <end position="185"/>
    </location>
</feature>
<dbReference type="RefSeq" id="WP_253361085.1">
    <property type="nucleotide sequence ID" value="NZ_JAIULA010000016.1"/>
</dbReference>
<evidence type="ECO:0000313" key="2">
    <source>
        <dbReference type="EMBL" id="MCP0887322.1"/>
    </source>
</evidence>
<dbReference type="Pfam" id="PF04474">
    <property type="entry name" value="DUF554"/>
    <property type="match status" value="1"/>
</dbReference>
<keyword evidence="1" id="KW-0812">Transmembrane</keyword>
<dbReference type="Proteomes" id="UP001139006">
    <property type="component" value="Unassembled WGS sequence"/>
</dbReference>
<dbReference type="PANTHER" id="PTHR36111:SF2">
    <property type="entry name" value="INNER MEMBRANE PROTEIN"/>
    <property type="match status" value="1"/>
</dbReference>
<sequence>MPGIGTIVNVFAVLGGGTVGLLFSRLIKKSMQKTIMQSLGLATSFIGIAGALQHIFVIKNNALTVTQTLTAAICLALGAFIGEIFDLDGQIMQFGTWLRKIAKREGDTRFVDGFIIATLTTCIGAMAIVGALQDGINHDPSMLFTKAILDGTIIMLYAAAFGIGPLFACIPIGILQGGITLFSFAIKPFLTTTMTNGLSLVGSMLILCIGLNLLLDAKIKVANMLPSLLVIIIYSAFF</sequence>
<protein>
    <submittedName>
        <fullName evidence="2">DUF554 domain-containing protein</fullName>
    </submittedName>
</protein>
<feature type="transmembrane region" description="Helical" evidence="1">
    <location>
        <begin position="6"/>
        <end position="27"/>
    </location>
</feature>
<comment type="caution">
    <text evidence="2">The sequence shown here is derived from an EMBL/GenBank/DDBJ whole genome shotgun (WGS) entry which is preliminary data.</text>
</comment>
<feature type="transmembrane region" description="Helical" evidence="1">
    <location>
        <begin position="39"/>
        <end position="57"/>
    </location>
</feature>
<dbReference type="PANTHER" id="PTHR36111">
    <property type="entry name" value="INNER MEMBRANE PROTEIN-RELATED"/>
    <property type="match status" value="1"/>
</dbReference>
<feature type="transmembrane region" description="Helical" evidence="1">
    <location>
        <begin position="197"/>
        <end position="215"/>
    </location>
</feature>
<feature type="transmembrane region" description="Helical" evidence="1">
    <location>
        <begin position="110"/>
        <end position="132"/>
    </location>
</feature>
<keyword evidence="3" id="KW-1185">Reference proteome</keyword>
<keyword evidence="1" id="KW-0472">Membrane</keyword>
<organism evidence="2 3">
    <name type="scientific">Ligilactobacillus ubinensis</name>
    <dbReference type="NCBI Taxonomy" id="2876789"/>
    <lineage>
        <taxon>Bacteria</taxon>
        <taxon>Bacillati</taxon>
        <taxon>Bacillota</taxon>
        <taxon>Bacilli</taxon>
        <taxon>Lactobacillales</taxon>
        <taxon>Lactobacillaceae</taxon>
        <taxon>Ligilactobacillus</taxon>
    </lineage>
</organism>
<evidence type="ECO:0000256" key="1">
    <source>
        <dbReference type="SAM" id="Phobius"/>
    </source>
</evidence>
<gene>
    <name evidence="2" type="ORF">LB941_08245</name>
</gene>
<name>A0A9X2JLS9_9LACO</name>
<feature type="transmembrane region" description="Helical" evidence="1">
    <location>
        <begin position="69"/>
        <end position="89"/>
    </location>
</feature>